<name>A0ACC0KPT1_CHOFU</name>
<protein>
    <submittedName>
        <fullName evidence="1">Uncharacterized protein</fullName>
    </submittedName>
</protein>
<sequence length="244" mass="26817">MLAFKKYRLPNLAQFRRISTTTRFCSEEPVVHRDSTDNNAATPFEFTQANMTRLAAFINSYPEGAQRSVLGAALDIVQRQIGWVPISAMHKIAELLSIPRMRVYEFASFYTMYNRRYKGKFHVKVCVTTPCMIMGSDAILQAVEQACCCTAGHVSADGVFGVEEVQCQGACVNAPVVAVNDDYYEDLTVCDIKGIIMTLRCGGIPRFGPQSGRFACEPIDGLTSLCGPPPPPGFGVQPALFKPK</sequence>
<proteinExistence type="predicted"/>
<dbReference type="EMBL" id="CM046118">
    <property type="protein sequence ID" value="KAI8438596.1"/>
    <property type="molecule type" value="Genomic_DNA"/>
</dbReference>
<accession>A0ACC0KPT1</accession>
<comment type="caution">
    <text evidence="1">The sequence shown here is derived from an EMBL/GenBank/DDBJ whole genome shotgun (WGS) entry which is preliminary data.</text>
</comment>
<evidence type="ECO:0000313" key="1">
    <source>
        <dbReference type="EMBL" id="KAI8438596.1"/>
    </source>
</evidence>
<gene>
    <name evidence="1" type="ORF">MSG28_011043</name>
</gene>
<organism evidence="1 2">
    <name type="scientific">Choristoneura fumiferana</name>
    <name type="common">Spruce budworm moth</name>
    <name type="synonym">Archips fumiferana</name>
    <dbReference type="NCBI Taxonomy" id="7141"/>
    <lineage>
        <taxon>Eukaryota</taxon>
        <taxon>Metazoa</taxon>
        <taxon>Ecdysozoa</taxon>
        <taxon>Arthropoda</taxon>
        <taxon>Hexapoda</taxon>
        <taxon>Insecta</taxon>
        <taxon>Pterygota</taxon>
        <taxon>Neoptera</taxon>
        <taxon>Endopterygota</taxon>
        <taxon>Lepidoptera</taxon>
        <taxon>Glossata</taxon>
        <taxon>Ditrysia</taxon>
        <taxon>Tortricoidea</taxon>
        <taxon>Tortricidae</taxon>
        <taxon>Tortricinae</taxon>
        <taxon>Choristoneura</taxon>
    </lineage>
</organism>
<reference evidence="1 2" key="1">
    <citation type="journal article" date="2022" name="Genome Biol. Evol.">
        <title>The Spruce Budworm Genome: Reconstructing the Evolutionary History of Antifreeze Proteins.</title>
        <authorList>
            <person name="Beliveau C."/>
            <person name="Gagne P."/>
            <person name="Picq S."/>
            <person name="Vernygora O."/>
            <person name="Keeling C.I."/>
            <person name="Pinkney K."/>
            <person name="Doucet D."/>
            <person name="Wen F."/>
            <person name="Johnston J.S."/>
            <person name="Maaroufi H."/>
            <person name="Boyle B."/>
            <person name="Laroche J."/>
            <person name="Dewar K."/>
            <person name="Juretic N."/>
            <person name="Blackburn G."/>
            <person name="Nisole A."/>
            <person name="Brunet B."/>
            <person name="Brandao M."/>
            <person name="Lumley L."/>
            <person name="Duan J."/>
            <person name="Quan G."/>
            <person name="Lucarotti C.J."/>
            <person name="Roe A.D."/>
            <person name="Sperling F.A.H."/>
            <person name="Levesque R.C."/>
            <person name="Cusson M."/>
        </authorList>
    </citation>
    <scope>NUCLEOTIDE SEQUENCE [LARGE SCALE GENOMIC DNA]</scope>
    <source>
        <strain evidence="1">Glfc:IPQL:Cfum</strain>
    </source>
</reference>
<keyword evidence="2" id="KW-1185">Reference proteome</keyword>
<evidence type="ECO:0000313" key="2">
    <source>
        <dbReference type="Proteomes" id="UP001064048"/>
    </source>
</evidence>
<dbReference type="Proteomes" id="UP001064048">
    <property type="component" value="Chromosome 18"/>
</dbReference>